<feature type="transmembrane region" description="Helical" evidence="8">
    <location>
        <begin position="123"/>
        <end position="144"/>
    </location>
</feature>
<keyword evidence="6 8" id="KW-1133">Transmembrane helix</keyword>
<feature type="transmembrane region" description="Helical" evidence="8">
    <location>
        <begin position="79"/>
        <end position="102"/>
    </location>
</feature>
<proteinExistence type="predicted"/>
<dbReference type="Proteomes" id="UP000827549">
    <property type="component" value="Chromosome 1"/>
</dbReference>
<dbReference type="EMBL" id="CP086714">
    <property type="protein sequence ID" value="WOO78170.1"/>
    <property type="molecule type" value="Genomic_DNA"/>
</dbReference>
<keyword evidence="5 8" id="KW-0812">Transmembrane</keyword>
<dbReference type="PANTHER" id="PTHR30574">
    <property type="entry name" value="INNER MEMBRANE PROTEIN YEDE"/>
    <property type="match status" value="1"/>
</dbReference>
<comment type="subcellular location">
    <subcellularLocation>
        <location evidence="1">Cell inner membrane</location>
        <topology evidence="1">Multi-pass membrane protein</topology>
    </subcellularLocation>
</comment>
<evidence type="ECO:0000256" key="1">
    <source>
        <dbReference type="ARBA" id="ARBA00004429"/>
    </source>
</evidence>
<dbReference type="Pfam" id="PF20398">
    <property type="entry name" value="DUF6691"/>
    <property type="match status" value="1"/>
</dbReference>
<evidence type="ECO:0000256" key="5">
    <source>
        <dbReference type="ARBA" id="ARBA00022692"/>
    </source>
</evidence>
<keyword evidence="10" id="KW-1185">Reference proteome</keyword>
<dbReference type="InterPro" id="IPR046513">
    <property type="entry name" value="DUF6691"/>
</dbReference>
<reference evidence="9" key="1">
    <citation type="submission" date="2023-10" db="EMBL/GenBank/DDBJ databases">
        <authorList>
            <person name="Noh H."/>
        </authorList>
    </citation>
    <scope>NUCLEOTIDE SEQUENCE</scope>
    <source>
        <strain evidence="9">DUCC4014</strain>
    </source>
</reference>
<organism evidence="9 10">
    <name type="scientific">Vanrija pseudolonga</name>
    <dbReference type="NCBI Taxonomy" id="143232"/>
    <lineage>
        <taxon>Eukaryota</taxon>
        <taxon>Fungi</taxon>
        <taxon>Dikarya</taxon>
        <taxon>Basidiomycota</taxon>
        <taxon>Agaricomycotina</taxon>
        <taxon>Tremellomycetes</taxon>
        <taxon>Trichosporonales</taxon>
        <taxon>Trichosporonaceae</taxon>
        <taxon>Vanrija</taxon>
    </lineage>
</organism>
<dbReference type="Pfam" id="PF04143">
    <property type="entry name" value="Sulf_transp"/>
    <property type="match status" value="1"/>
</dbReference>
<evidence type="ECO:0000256" key="6">
    <source>
        <dbReference type="ARBA" id="ARBA00022989"/>
    </source>
</evidence>
<dbReference type="PANTHER" id="PTHR30574:SF1">
    <property type="entry name" value="SULPHUR TRANSPORT DOMAIN-CONTAINING PROTEIN"/>
    <property type="match status" value="1"/>
</dbReference>
<feature type="transmembrane region" description="Helical" evidence="8">
    <location>
        <begin position="363"/>
        <end position="384"/>
    </location>
</feature>
<sequence>MPFTPLETLAGGAILHLSTSSLLTSTGRVLGISGILDGSLLGDNAAWRHAVVLGLFVGPLLIAASGLDSITAVPGSGAALWAELGLVRLAIAGLLVGFGSRLGSGCTSGHFLCGASRLSPRSLIATAVFFSTAVVTARVLPAPIGEPAGVDASKPVWPAAWHVPILLVLVLGTAVANRRVTARVLAAGDHPDVVDDYIPALDNDKDGNRVVPPPPPPSYPLGVGSRTTPHSYTALQLAPYLLTGVTFSLGLILSGMVSPLKVIGFLRFPPPMAGFDPSLALVFLGGVVPNAVHWRGVVPVPTLPWEKWRVPSRTDIDWRLVLGSLLFGLGWGLAGVCPGPAVVAGGQLSWNLLSSVATKGPDAVFGVDGQALLGWAAFADLLVLGMAAAKGLDKAIVAAGPHVHPKKDDDRDVDKKVDH</sequence>
<dbReference type="GeneID" id="87804975"/>
<evidence type="ECO:0000256" key="3">
    <source>
        <dbReference type="ARBA" id="ARBA00022475"/>
    </source>
</evidence>
<protein>
    <submittedName>
        <fullName evidence="9">UPF0394 membrane protein</fullName>
    </submittedName>
</protein>
<evidence type="ECO:0000256" key="2">
    <source>
        <dbReference type="ARBA" id="ARBA00022448"/>
    </source>
</evidence>
<feature type="transmembrane region" description="Helical" evidence="8">
    <location>
        <begin position="318"/>
        <end position="343"/>
    </location>
</feature>
<name>A0AAF0Y171_9TREE</name>
<evidence type="ECO:0000256" key="4">
    <source>
        <dbReference type="ARBA" id="ARBA00022519"/>
    </source>
</evidence>
<accession>A0AAF0Y171</accession>
<evidence type="ECO:0000313" key="10">
    <source>
        <dbReference type="Proteomes" id="UP000827549"/>
    </source>
</evidence>
<evidence type="ECO:0000256" key="7">
    <source>
        <dbReference type="ARBA" id="ARBA00023136"/>
    </source>
</evidence>
<keyword evidence="7 8" id="KW-0472">Membrane</keyword>
<keyword evidence="4" id="KW-0997">Cell inner membrane</keyword>
<dbReference type="AlphaFoldDB" id="A0AAF0Y171"/>
<evidence type="ECO:0000256" key="8">
    <source>
        <dbReference type="SAM" id="Phobius"/>
    </source>
</evidence>
<keyword evidence="2" id="KW-0813">Transport</keyword>
<evidence type="ECO:0000313" key="9">
    <source>
        <dbReference type="EMBL" id="WOO78170.1"/>
    </source>
</evidence>
<dbReference type="InterPro" id="IPR007272">
    <property type="entry name" value="Sulf_transp_TsuA/YedE"/>
</dbReference>
<keyword evidence="3" id="KW-1003">Cell membrane</keyword>
<gene>
    <name evidence="9" type="primary">PD_1892</name>
    <name evidence="9" type="ORF">LOC62_01G001720</name>
</gene>
<feature type="transmembrane region" description="Helical" evidence="8">
    <location>
        <begin position="278"/>
        <end position="297"/>
    </location>
</feature>
<feature type="transmembrane region" description="Helical" evidence="8">
    <location>
        <begin position="237"/>
        <end position="258"/>
    </location>
</feature>
<dbReference type="RefSeq" id="XP_062624202.1">
    <property type="nucleotide sequence ID" value="XM_062768218.1"/>
</dbReference>
<feature type="transmembrane region" description="Helical" evidence="8">
    <location>
        <begin position="156"/>
        <end position="176"/>
    </location>
</feature>
<feature type="transmembrane region" description="Helical" evidence="8">
    <location>
        <begin position="50"/>
        <end position="67"/>
    </location>
</feature>
<dbReference type="GO" id="GO:0005886">
    <property type="term" value="C:plasma membrane"/>
    <property type="evidence" value="ECO:0007669"/>
    <property type="project" value="UniProtKB-SubCell"/>
</dbReference>